<keyword evidence="6" id="KW-1185">Reference proteome</keyword>
<feature type="domain" description="SbsA Ig-like" evidence="4">
    <location>
        <begin position="276"/>
        <end position="381"/>
    </location>
</feature>
<evidence type="ECO:0000256" key="1">
    <source>
        <dbReference type="ARBA" id="ARBA00005445"/>
    </source>
</evidence>
<feature type="signal peptide" evidence="3">
    <location>
        <begin position="1"/>
        <end position="24"/>
    </location>
</feature>
<feature type="domain" description="SbsA Ig-like" evidence="4">
    <location>
        <begin position="152"/>
        <end position="271"/>
    </location>
</feature>
<dbReference type="EMBL" id="JBBPCO010000017">
    <property type="protein sequence ID" value="MEK8090839.1"/>
    <property type="molecule type" value="Genomic_DNA"/>
</dbReference>
<dbReference type="Proteomes" id="UP001446205">
    <property type="component" value="Unassembled WGS sequence"/>
</dbReference>
<evidence type="ECO:0000256" key="3">
    <source>
        <dbReference type="SAM" id="SignalP"/>
    </source>
</evidence>
<accession>A0ABU9DBR7</accession>
<keyword evidence="2 3" id="KW-0732">Signal</keyword>
<evidence type="ECO:0000313" key="6">
    <source>
        <dbReference type="Proteomes" id="UP001446205"/>
    </source>
</evidence>
<protein>
    <submittedName>
        <fullName evidence="5">Ig-like domain-containing protein</fullName>
    </submittedName>
</protein>
<reference evidence="5 6" key="1">
    <citation type="submission" date="2024-04" db="EMBL/GenBank/DDBJ databases">
        <authorList>
            <person name="Abashina T."/>
            <person name="Shaikin A."/>
        </authorList>
    </citation>
    <scope>NUCLEOTIDE SEQUENCE [LARGE SCALE GENOMIC DNA]</scope>
    <source>
        <strain evidence="5 6">AAFK</strain>
    </source>
</reference>
<comment type="similarity">
    <text evidence="1">Belongs to the ice-binding protein family.</text>
</comment>
<name>A0ABU9DBR7_9PROT</name>
<feature type="domain" description="SbsA Ig-like" evidence="4">
    <location>
        <begin position="41"/>
        <end position="147"/>
    </location>
</feature>
<sequence length="640" mass="63504">MQRFERITQPVLGLTALLAVALMAGCGSDQEPILGTPATVRGPTVTAIVPQANTSGVPVNTKTITAAFSKAMDPATINASSMTLACAVGTPMSGVVSYQPVGNMATLTLPANTNLPASTTCTATVTSEAKDTYGTALGSNYVWTFTTGATADTTPPVVNFTIPETTIPGPTASVPTNTAIQAVFSEDMAPTSITPDSLTLTCAAPCVSPAGNVGYSAASRTAVFKPGAALAPNTTYTATVTTAATDLAANALSGNQGTYPAPSIYIWTFTTAATPDTTPPTVTLVNPADASTGVCLNKAVNATFSEAMDPLTITNGSFTLQSAGSGPLGGTVSYNASTRIATFTASNTLLANTSYTATVTNGVKDVAGNPLASNKTWSFTTGAQACSLVSPVALGAAAPFGNLGGTKGTTNQGINTLVGGDLGSTAVAPSAITGFHDSAGDIYTEDGSNRGAVAGKIYTCTTSSTGPTSAAVNPASCTTATNALADAQKAYDKLSPASLPGGIDPKAGQLGGLTLAPGVYQAADGSFQITGSDLTLDGQGDANAVWVFQTASTLTVGAPAAPRSIILINGAQAKNVFWRVGSSATINGAGGGTMIGTILASEAVSISTAGNVAQVTLNGRAIGLNASVTMVNTTINVPAP</sequence>
<dbReference type="Pfam" id="PF11999">
    <property type="entry name" value="Ice_binding"/>
    <property type="match status" value="1"/>
</dbReference>
<evidence type="ECO:0000256" key="2">
    <source>
        <dbReference type="ARBA" id="ARBA00022729"/>
    </source>
</evidence>
<feature type="chain" id="PRO_5046238125" evidence="3">
    <location>
        <begin position="25"/>
        <end position="640"/>
    </location>
</feature>
<comment type="caution">
    <text evidence="5">The sequence shown here is derived from an EMBL/GenBank/DDBJ whole genome shotgun (WGS) entry which is preliminary data.</text>
</comment>
<organism evidence="5 6">
    <name type="scientific">Thermithiobacillus plumbiphilus</name>
    <dbReference type="NCBI Taxonomy" id="1729899"/>
    <lineage>
        <taxon>Bacteria</taxon>
        <taxon>Pseudomonadati</taxon>
        <taxon>Pseudomonadota</taxon>
        <taxon>Acidithiobacillia</taxon>
        <taxon>Acidithiobacillales</taxon>
        <taxon>Thermithiobacillaceae</taxon>
        <taxon>Thermithiobacillus</taxon>
    </lineage>
</organism>
<dbReference type="InterPro" id="IPR021884">
    <property type="entry name" value="Ice-bd_prot"/>
</dbReference>
<dbReference type="PROSITE" id="PS51257">
    <property type="entry name" value="PROKAR_LIPOPROTEIN"/>
    <property type="match status" value="1"/>
</dbReference>
<dbReference type="RefSeq" id="WP_341371895.1">
    <property type="nucleotide sequence ID" value="NZ_JBBPCO010000017.1"/>
</dbReference>
<dbReference type="InterPro" id="IPR032812">
    <property type="entry name" value="SbsA_Ig"/>
</dbReference>
<dbReference type="Pfam" id="PF13205">
    <property type="entry name" value="Big_5"/>
    <property type="match status" value="3"/>
</dbReference>
<gene>
    <name evidence="5" type="ORF">WOB96_13860</name>
</gene>
<evidence type="ECO:0000259" key="4">
    <source>
        <dbReference type="Pfam" id="PF13205"/>
    </source>
</evidence>
<evidence type="ECO:0000313" key="5">
    <source>
        <dbReference type="EMBL" id="MEK8090839.1"/>
    </source>
</evidence>
<dbReference type="Gene3D" id="2.60.40.1220">
    <property type="match status" value="3"/>
</dbReference>
<dbReference type="InterPro" id="IPR014755">
    <property type="entry name" value="Cu-Rt/internalin_Ig-like"/>
</dbReference>
<proteinExistence type="inferred from homology"/>